<reference evidence="1 2" key="1">
    <citation type="journal article" date="2020" name="Sci. Rep.">
        <title>beta-carboline chemical signals induce reveromycin production through a LuxR family regulator in Streptomyces sp. SN-593.</title>
        <authorList>
            <person name="Panthee S."/>
            <person name="Kito N."/>
            <person name="Hayashi T."/>
            <person name="Shimizu T."/>
            <person name="Ishikawa J."/>
            <person name="Hamamoto H."/>
            <person name="Osada H."/>
            <person name="Takahashi S."/>
        </authorList>
    </citation>
    <scope>NUCLEOTIDE SEQUENCE [LARGE SCALE GENOMIC DNA]</scope>
    <source>
        <strain evidence="1 2">SN-593</strain>
        <plasmid evidence="1 2">pRVR1</plasmid>
    </source>
</reference>
<gene>
    <name evidence="1" type="ORF">RVR_P13</name>
</gene>
<keyword evidence="2" id="KW-1185">Reference proteome</keyword>
<name>A0A7U3QW34_9ACTN</name>
<dbReference type="AlphaFoldDB" id="A0A7U3QW34"/>
<dbReference type="KEGG" id="arev:RVR_P13"/>
<organism evidence="1 2">
    <name type="scientific">Actinacidiphila reveromycinica</name>
    <dbReference type="NCBI Taxonomy" id="659352"/>
    <lineage>
        <taxon>Bacteria</taxon>
        <taxon>Bacillati</taxon>
        <taxon>Actinomycetota</taxon>
        <taxon>Actinomycetes</taxon>
        <taxon>Kitasatosporales</taxon>
        <taxon>Streptomycetaceae</taxon>
        <taxon>Actinacidiphila</taxon>
    </lineage>
</organism>
<protein>
    <submittedName>
        <fullName evidence="1">Uncharacterized protein</fullName>
    </submittedName>
</protein>
<evidence type="ECO:0000313" key="2">
    <source>
        <dbReference type="Proteomes" id="UP000595703"/>
    </source>
</evidence>
<sequence length="160" mass="17367">MVEEMRRTALEAIDVTGPATLPTRWEESARIFLIQGGWTVTVSVSGTDHVAVREAYTTQLGTRKAAILADAQNRIPRIPGPLPRANPNSPDKVRAAWRRNRRQGTAPKPASGAFAPGSWVTWAHPETGAVLTGVVTGWLHARITWAKPEASSPQTEANRS</sequence>
<proteinExistence type="predicted"/>
<accession>A0A7U3QW34</accession>
<dbReference type="EMBL" id="AP018366">
    <property type="protein sequence ID" value="BBG20635.1"/>
    <property type="molecule type" value="Genomic_DNA"/>
</dbReference>
<evidence type="ECO:0000313" key="1">
    <source>
        <dbReference type="EMBL" id="BBG20635.1"/>
    </source>
</evidence>
<keyword evidence="1" id="KW-0614">Plasmid</keyword>
<dbReference type="Proteomes" id="UP000595703">
    <property type="component" value="Plasmid pRVR1"/>
</dbReference>
<geneLocation type="plasmid" evidence="1 2">
    <name>pRVR1</name>
</geneLocation>